<dbReference type="PANTHER" id="PTHR15654">
    <property type="entry name" value="COILED-COIL DOMAIN-CONTAINING PROTEIN 113-RELATED"/>
    <property type="match status" value="1"/>
</dbReference>
<organism evidence="6 7">
    <name type="scientific">Channa argus</name>
    <name type="common">Northern snakehead</name>
    <name type="synonym">Ophicephalus argus</name>
    <dbReference type="NCBI Taxonomy" id="215402"/>
    <lineage>
        <taxon>Eukaryota</taxon>
        <taxon>Metazoa</taxon>
        <taxon>Chordata</taxon>
        <taxon>Craniata</taxon>
        <taxon>Vertebrata</taxon>
        <taxon>Euteleostomi</taxon>
        <taxon>Actinopterygii</taxon>
        <taxon>Neopterygii</taxon>
        <taxon>Teleostei</taxon>
        <taxon>Neoteleostei</taxon>
        <taxon>Acanthomorphata</taxon>
        <taxon>Anabantaria</taxon>
        <taxon>Anabantiformes</taxon>
        <taxon>Channoidei</taxon>
        <taxon>Channidae</taxon>
        <taxon>Channa</taxon>
    </lineage>
</organism>
<dbReference type="GO" id="GO:0005930">
    <property type="term" value="C:axoneme"/>
    <property type="evidence" value="ECO:0007669"/>
    <property type="project" value="TreeGrafter"/>
</dbReference>
<sequence length="414" mass="48041">MAVSDHREENPEEFVIEAVNSDPEENIEKGLHGVDMTASQHLDLKLSEVSEQPLSREEKVGFDINSSYDDETITLAKEEVDESDEEESSVSAPDKAEISYEEHMKLLQELCEERDKALQRGSQLQTKLAEYLHKKAGDIAQLERQVQASEQLQEYEKCINILNDLKQQLAADTETVQQQAEELRLQCQEKLETVENEWRAFMSLKQDVAVTVLSRRLGKQAAQAKVVATLAAEQLRQDQLIQLRLKNIKLKFRIHRLEAELRDEDEHGRDPLQLQFEKLQTQRLEQKQQIERQSEELVKLQKKISGSLELLSNVKEKLYWNQMEVVAKREQLAEVEAMVARKRDLLTRTKKACNSLQRDNQRLKERRGLLGNRLLLRDFEDTVDASTKLEEQLNNLKCRQTEIAISCGRWKKNE</sequence>
<dbReference type="AlphaFoldDB" id="A0A6G1Q4J5"/>
<feature type="coiled-coil region" evidence="4">
    <location>
        <begin position="100"/>
        <end position="197"/>
    </location>
</feature>
<evidence type="ECO:0000256" key="2">
    <source>
        <dbReference type="ARBA" id="ARBA00023054"/>
    </source>
</evidence>
<reference evidence="7" key="2">
    <citation type="submission" date="2019-02" db="EMBL/GenBank/DDBJ databases">
        <title>Opniocepnalus argus Var Kimnra genome.</title>
        <authorList>
            <person name="Zhou C."/>
            <person name="Xiao S."/>
        </authorList>
    </citation>
    <scope>NUCLEOTIDE SEQUENCE [LARGE SCALE GENOMIC DNA]</scope>
</reference>
<evidence type="ECO:0000259" key="5">
    <source>
        <dbReference type="Pfam" id="PF13870"/>
    </source>
</evidence>
<dbReference type="InterPro" id="IPR025254">
    <property type="entry name" value="CCDC113/CCDC96_CC"/>
</dbReference>
<dbReference type="GO" id="GO:0060271">
    <property type="term" value="P:cilium assembly"/>
    <property type="evidence" value="ECO:0007669"/>
    <property type="project" value="TreeGrafter"/>
</dbReference>
<evidence type="ECO:0000256" key="4">
    <source>
        <dbReference type="SAM" id="Coils"/>
    </source>
</evidence>
<dbReference type="Pfam" id="PF13870">
    <property type="entry name" value="CCDC113_CCDC96_CC"/>
    <property type="match status" value="1"/>
</dbReference>
<gene>
    <name evidence="6" type="ORF">EXN66_Car013221</name>
</gene>
<evidence type="ECO:0000313" key="7">
    <source>
        <dbReference type="Proteomes" id="UP000503349"/>
    </source>
</evidence>
<feature type="coiled-coil region" evidence="4">
    <location>
        <begin position="276"/>
        <end position="303"/>
    </location>
</feature>
<keyword evidence="7" id="KW-1185">Reference proteome</keyword>
<comment type="subcellular location">
    <subcellularLocation>
        <location evidence="1">Cell projection</location>
        <location evidence="1">Cilium</location>
    </subcellularLocation>
</comment>
<dbReference type="PANTHER" id="PTHR15654:SF1">
    <property type="entry name" value="COILED-COIL DOMAIN-CONTAINING PROTEIN 96"/>
    <property type="match status" value="1"/>
</dbReference>
<dbReference type="InterPro" id="IPR051885">
    <property type="entry name" value="CC_CF"/>
</dbReference>
<keyword evidence="2 4" id="KW-0175">Coiled coil</keyword>
<keyword evidence="3" id="KW-0966">Cell projection</keyword>
<evidence type="ECO:0000256" key="3">
    <source>
        <dbReference type="ARBA" id="ARBA00023273"/>
    </source>
</evidence>
<reference evidence="6 7" key="1">
    <citation type="submission" date="2019-02" db="EMBL/GenBank/DDBJ databases">
        <title>Opniocepnalus argus genome.</title>
        <authorList>
            <person name="Zhou C."/>
            <person name="Xiao S."/>
        </authorList>
    </citation>
    <scope>NUCLEOTIDE SEQUENCE [LARGE SCALE GENOMIC DNA]</scope>
    <source>
        <strain evidence="6">OARG1902GOOAL</strain>
        <tissue evidence="6">Muscle</tissue>
    </source>
</reference>
<accession>A0A6G1Q4J5</accession>
<protein>
    <submittedName>
        <fullName evidence="6">Coiled-coil domain-containing protein 96</fullName>
    </submittedName>
</protein>
<dbReference type="Proteomes" id="UP000503349">
    <property type="component" value="Chromosome 13"/>
</dbReference>
<dbReference type="GO" id="GO:0036064">
    <property type="term" value="C:ciliary basal body"/>
    <property type="evidence" value="ECO:0007669"/>
    <property type="project" value="TreeGrafter"/>
</dbReference>
<evidence type="ECO:0000256" key="1">
    <source>
        <dbReference type="ARBA" id="ARBA00004138"/>
    </source>
</evidence>
<name>A0A6G1Q4J5_CHAAH</name>
<evidence type="ECO:0000313" key="6">
    <source>
        <dbReference type="EMBL" id="KAF3697541.1"/>
    </source>
</evidence>
<dbReference type="EMBL" id="CM015724">
    <property type="protein sequence ID" value="KAF3697541.1"/>
    <property type="molecule type" value="Genomic_DNA"/>
</dbReference>
<feature type="domain" description="CCDC113/CCDC96 coiled-coil" evidence="5">
    <location>
        <begin position="236"/>
        <end position="404"/>
    </location>
</feature>
<proteinExistence type="predicted"/>